<evidence type="ECO:0000256" key="12">
    <source>
        <dbReference type="ARBA" id="ARBA00023136"/>
    </source>
</evidence>
<dbReference type="Gene3D" id="1.10.630.10">
    <property type="entry name" value="Cytochrome P450"/>
    <property type="match status" value="1"/>
</dbReference>
<organism evidence="13 14">
    <name type="scientific">Sphagnurus paluster</name>
    <dbReference type="NCBI Taxonomy" id="117069"/>
    <lineage>
        <taxon>Eukaryota</taxon>
        <taxon>Fungi</taxon>
        <taxon>Dikarya</taxon>
        <taxon>Basidiomycota</taxon>
        <taxon>Agaricomycotina</taxon>
        <taxon>Agaricomycetes</taxon>
        <taxon>Agaricomycetidae</taxon>
        <taxon>Agaricales</taxon>
        <taxon>Tricholomatineae</taxon>
        <taxon>Lyophyllaceae</taxon>
        <taxon>Sphagnurus</taxon>
    </lineage>
</organism>
<keyword evidence="7" id="KW-0479">Metal-binding</keyword>
<proteinExistence type="inferred from homology"/>
<evidence type="ECO:0000256" key="2">
    <source>
        <dbReference type="ARBA" id="ARBA00004370"/>
    </source>
</evidence>
<evidence type="ECO:0000313" key="13">
    <source>
        <dbReference type="EMBL" id="KAG5637792.1"/>
    </source>
</evidence>
<comment type="similarity">
    <text evidence="4">Belongs to the cytochrome P450 family.</text>
</comment>
<keyword evidence="5" id="KW-0349">Heme</keyword>
<protein>
    <recommendedName>
        <fullName evidence="15">Cytochrome P450</fullName>
    </recommendedName>
</protein>
<comment type="pathway">
    <text evidence="3">Secondary metabolite biosynthesis; terpenoid biosynthesis.</text>
</comment>
<gene>
    <name evidence="13" type="ORF">H0H81_003184</name>
</gene>
<dbReference type="InterPro" id="IPR001128">
    <property type="entry name" value="Cyt_P450"/>
</dbReference>
<keyword evidence="12" id="KW-0472">Membrane</keyword>
<name>A0A9P7FZ71_9AGAR</name>
<dbReference type="GO" id="GO:0016705">
    <property type="term" value="F:oxidoreductase activity, acting on paired donors, with incorporation or reduction of molecular oxygen"/>
    <property type="evidence" value="ECO:0007669"/>
    <property type="project" value="InterPro"/>
</dbReference>
<comment type="cofactor">
    <cofactor evidence="1">
        <name>heme</name>
        <dbReference type="ChEBI" id="CHEBI:30413"/>
    </cofactor>
</comment>
<dbReference type="EMBL" id="JABCKI010005803">
    <property type="protein sequence ID" value="KAG5637792.1"/>
    <property type="molecule type" value="Genomic_DNA"/>
</dbReference>
<dbReference type="OrthoDB" id="1470350at2759"/>
<dbReference type="PANTHER" id="PTHR24305">
    <property type="entry name" value="CYTOCHROME P450"/>
    <property type="match status" value="1"/>
</dbReference>
<reference evidence="13" key="1">
    <citation type="submission" date="2021-02" db="EMBL/GenBank/DDBJ databases">
        <authorList>
            <person name="Nieuwenhuis M."/>
            <person name="Van De Peppel L.J.J."/>
        </authorList>
    </citation>
    <scope>NUCLEOTIDE SEQUENCE</scope>
    <source>
        <strain evidence="13">D49</strain>
    </source>
</reference>
<evidence type="ECO:0000256" key="9">
    <source>
        <dbReference type="ARBA" id="ARBA00023002"/>
    </source>
</evidence>
<dbReference type="GO" id="GO:0020037">
    <property type="term" value="F:heme binding"/>
    <property type="evidence" value="ECO:0007669"/>
    <property type="project" value="InterPro"/>
</dbReference>
<dbReference type="Proteomes" id="UP000717328">
    <property type="component" value="Unassembled WGS sequence"/>
</dbReference>
<dbReference type="InterPro" id="IPR050121">
    <property type="entry name" value="Cytochrome_P450_monoxygenase"/>
</dbReference>
<reference evidence="13" key="2">
    <citation type="submission" date="2021-10" db="EMBL/GenBank/DDBJ databases">
        <title>Phylogenomics reveals ancestral predisposition of the termite-cultivated fungus Termitomyces towards a domesticated lifestyle.</title>
        <authorList>
            <person name="Auxier B."/>
            <person name="Grum-Grzhimaylo A."/>
            <person name="Cardenas M.E."/>
            <person name="Lodge J.D."/>
            <person name="Laessoe T."/>
            <person name="Pedersen O."/>
            <person name="Smith M.E."/>
            <person name="Kuyper T.W."/>
            <person name="Franco-Molano E.A."/>
            <person name="Baroni T.J."/>
            <person name="Aanen D.K."/>
        </authorList>
    </citation>
    <scope>NUCLEOTIDE SEQUENCE</scope>
    <source>
        <strain evidence="13">D49</strain>
    </source>
</reference>
<keyword evidence="11" id="KW-0503">Monooxygenase</keyword>
<comment type="subcellular location">
    <subcellularLocation>
        <location evidence="2">Membrane</location>
    </subcellularLocation>
</comment>
<evidence type="ECO:0000256" key="3">
    <source>
        <dbReference type="ARBA" id="ARBA00004721"/>
    </source>
</evidence>
<keyword evidence="14" id="KW-1185">Reference proteome</keyword>
<evidence type="ECO:0000256" key="7">
    <source>
        <dbReference type="ARBA" id="ARBA00022723"/>
    </source>
</evidence>
<comment type="caution">
    <text evidence="13">The sequence shown here is derived from an EMBL/GenBank/DDBJ whole genome shotgun (WGS) entry which is preliminary data.</text>
</comment>
<dbReference type="SUPFAM" id="SSF48264">
    <property type="entry name" value="Cytochrome P450"/>
    <property type="match status" value="1"/>
</dbReference>
<dbReference type="InterPro" id="IPR036396">
    <property type="entry name" value="Cyt_P450_sf"/>
</dbReference>
<keyword evidence="6" id="KW-0812">Transmembrane</keyword>
<keyword evidence="8" id="KW-1133">Transmembrane helix</keyword>
<evidence type="ECO:0008006" key="15">
    <source>
        <dbReference type="Google" id="ProtNLM"/>
    </source>
</evidence>
<dbReference type="GO" id="GO:0005506">
    <property type="term" value="F:iron ion binding"/>
    <property type="evidence" value="ECO:0007669"/>
    <property type="project" value="InterPro"/>
</dbReference>
<dbReference type="Pfam" id="PF00067">
    <property type="entry name" value="p450"/>
    <property type="match status" value="1"/>
</dbReference>
<evidence type="ECO:0000256" key="5">
    <source>
        <dbReference type="ARBA" id="ARBA00022617"/>
    </source>
</evidence>
<evidence type="ECO:0000256" key="6">
    <source>
        <dbReference type="ARBA" id="ARBA00022692"/>
    </source>
</evidence>
<evidence type="ECO:0000256" key="1">
    <source>
        <dbReference type="ARBA" id="ARBA00001971"/>
    </source>
</evidence>
<accession>A0A9P7FZ71</accession>
<keyword evidence="10" id="KW-0408">Iron</keyword>
<sequence>MTGLIFAAMDTTSNALSRTLHILAQHPEVQEKLRQEIREAREQYGKIPHDELVALPYLDAICRETLRLSKKDAVLPLSTPIKGRDGKDIHEIAVPKNTQILISILNCNRDTSLWGSDALEWKPERWLSPLPEAFGEARIPGVYSHLGFKFSQLEMKIVLSVLVDHYRFSPSKEEIVWNMGPIAIPTVKGQSGKPALPIKIELAA</sequence>
<keyword evidence="9" id="KW-0560">Oxidoreductase</keyword>
<evidence type="ECO:0000256" key="4">
    <source>
        <dbReference type="ARBA" id="ARBA00010617"/>
    </source>
</evidence>
<dbReference type="GO" id="GO:0016020">
    <property type="term" value="C:membrane"/>
    <property type="evidence" value="ECO:0007669"/>
    <property type="project" value="UniProtKB-SubCell"/>
</dbReference>
<evidence type="ECO:0000256" key="10">
    <source>
        <dbReference type="ARBA" id="ARBA00023004"/>
    </source>
</evidence>
<evidence type="ECO:0000256" key="11">
    <source>
        <dbReference type="ARBA" id="ARBA00023033"/>
    </source>
</evidence>
<dbReference type="GO" id="GO:0004497">
    <property type="term" value="F:monooxygenase activity"/>
    <property type="evidence" value="ECO:0007669"/>
    <property type="project" value="UniProtKB-KW"/>
</dbReference>
<dbReference type="PANTHER" id="PTHR24305:SF166">
    <property type="entry name" value="CYTOCHROME P450 12A4, MITOCHONDRIAL-RELATED"/>
    <property type="match status" value="1"/>
</dbReference>
<evidence type="ECO:0000313" key="14">
    <source>
        <dbReference type="Proteomes" id="UP000717328"/>
    </source>
</evidence>
<dbReference type="AlphaFoldDB" id="A0A9P7FZ71"/>
<evidence type="ECO:0000256" key="8">
    <source>
        <dbReference type="ARBA" id="ARBA00022989"/>
    </source>
</evidence>